<dbReference type="Gene3D" id="3.40.630.30">
    <property type="match status" value="1"/>
</dbReference>
<evidence type="ECO:0000313" key="3">
    <source>
        <dbReference type="Proteomes" id="UP001210502"/>
    </source>
</evidence>
<feature type="domain" description="N-acetyltransferase" evidence="1">
    <location>
        <begin position="1"/>
        <end position="52"/>
    </location>
</feature>
<dbReference type="InterPro" id="IPR000182">
    <property type="entry name" value="GNAT_dom"/>
</dbReference>
<dbReference type="Pfam" id="PF00583">
    <property type="entry name" value="Acetyltransf_1"/>
    <property type="match status" value="1"/>
</dbReference>
<evidence type="ECO:0000313" key="2">
    <source>
        <dbReference type="EMBL" id="MDA3767284.1"/>
    </source>
</evidence>
<organism evidence="2 3">
    <name type="scientific">Lactobacillus delbrueckii</name>
    <dbReference type="NCBI Taxonomy" id="1584"/>
    <lineage>
        <taxon>Bacteria</taxon>
        <taxon>Bacillati</taxon>
        <taxon>Bacillota</taxon>
        <taxon>Bacilli</taxon>
        <taxon>Lactobacillales</taxon>
        <taxon>Lactobacillaceae</taxon>
        <taxon>Lactobacillus</taxon>
    </lineage>
</organism>
<protein>
    <submittedName>
        <fullName evidence="2">GNAT family N-acetyltransferase</fullName>
    </submittedName>
</protein>
<comment type="caution">
    <text evidence="2">The sequence shown here is derived from an EMBL/GenBank/DDBJ whole genome shotgun (WGS) entry which is preliminary data.</text>
</comment>
<reference evidence="2" key="1">
    <citation type="submission" date="2023-01" db="EMBL/GenBank/DDBJ databases">
        <title>Sequencing of the bacterial strains from artisanal fermented milk Matsoni.</title>
        <authorList>
            <person name="Rozman V."/>
            <person name="Accetto T."/>
            <person name="Bogovic Matijasic B."/>
        </authorList>
    </citation>
    <scope>NUCLEOTIDE SEQUENCE</scope>
    <source>
        <strain evidence="2">Lbl333</strain>
    </source>
</reference>
<dbReference type="EMBL" id="JAQIEY010000004">
    <property type="protein sequence ID" value="MDA3767284.1"/>
    <property type="molecule type" value="Genomic_DNA"/>
</dbReference>
<dbReference type="PROSITE" id="PS51186">
    <property type="entry name" value="GNAT"/>
    <property type="match status" value="1"/>
</dbReference>
<name>A0AAW5YWM1_9LACO</name>
<dbReference type="InterPro" id="IPR016181">
    <property type="entry name" value="Acyl_CoA_acyltransferase"/>
</dbReference>
<dbReference type="RefSeq" id="WP_260264554.1">
    <property type="nucleotide sequence ID" value="NZ_JAQIEY010000004.1"/>
</dbReference>
<dbReference type="GO" id="GO:0016747">
    <property type="term" value="F:acyltransferase activity, transferring groups other than amino-acyl groups"/>
    <property type="evidence" value="ECO:0007669"/>
    <property type="project" value="InterPro"/>
</dbReference>
<dbReference type="Proteomes" id="UP001210502">
    <property type="component" value="Unassembled WGS sequence"/>
</dbReference>
<evidence type="ECO:0000259" key="1">
    <source>
        <dbReference type="PROSITE" id="PS51186"/>
    </source>
</evidence>
<dbReference type="SUPFAM" id="SSF55729">
    <property type="entry name" value="Acyl-CoA N-acyltransferases (Nat)"/>
    <property type="match status" value="1"/>
</dbReference>
<dbReference type="AlphaFoldDB" id="A0AAW5YWM1"/>
<proteinExistence type="predicted"/>
<sequence>MGRALLDYVKAEAKRLGCYEVTLNVWEGNDSAINFYKKNGLKVKETNMEFIL</sequence>
<gene>
    <name evidence="2" type="ORF">PF586_02095</name>
</gene>
<accession>A0AAW5YWM1</accession>